<comment type="caution">
    <text evidence="6">The sequence shown here is derived from an EMBL/GenBank/DDBJ whole genome shotgun (WGS) entry which is preliminary data.</text>
</comment>
<feature type="domain" description="ABC transporter" evidence="5">
    <location>
        <begin position="3"/>
        <end position="232"/>
    </location>
</feature>
<protein>
    <submittedName>
        <fullName evidence="6">ABC transporter ATP-binding protein</fullName>
    </submittedName>
</protein>
<evidence type="ECO:0000259" key="5">
    <source>
        <dbReference type="PROSITE" id="PS50893"/>
    </source>
</evidence>
<organism evidence="6 7">
    <name type="scientific">Exiguobacterium undae</name>
    <dbReference type="NCBI Taxonomy" id="169177"/>
    <lineage>
        <taxon>Bacteria</taxon>
        <taxon>Bacillati</taxon>
        <taxon>Bacillota</taxon>
        <taxon>Bacilli</taxon>
        <taxon>Bacillales</taxon>
        <taxon>Bacillales Family XII. Incertae Sedis</taxon>
        <taxon>Exiguobacterium</taxon>
    </lineage>
</organism>
<reference evidence="6 7" key="1">
    <citation type="submission" date="2016-03" db="EMBL/GenBank/DDBJ databases">
        <authorList>
            <person name="Cho S.-Y."/>
            <person name="Lim S."/>
            <person name="Kim H."/>
            <person name="Soh E.H."/>
            <person name="Moon J.S."/>
        </authorList>
    </citation>
    <scope>NUCLEOTIDE SEQUENCE [LARGE SCALE GENOMIC DNA]</scope>
    <source>
        <strain evidence="6 7">KCTC 3810</strain>
    </source>
</reference>
<dbReference type="Pfam" id="PF00005">
    <property type="entry name" value="ABC_tran"/>
    <property type="match status" value="1"/>
</dbReference>
<gene>
    <name evidence="6" type="ORF">A3783_05995</name>
</gene>
<keyword evidence="7" id="KW-1185">Reference proteome</keyword>
<keyword evidence="4 6" id="KW-0067">ATP-binding</keyword>
<accession>A0ABX2VB85</accession>
<evidence type="ECO:0000313" key="6">
    <source>
        <dbReference type="EMBL" id="OAN15484.1"/>
    </source>
</evidence>
<dbReference type="GO" id="GO:0005524">
    <property type="term" value="F:ATP binding"/>
    <property type="evidence" value="ECO:0007669"/>
    <property type="project" value="UniProtKB-KW"/>
</dbReference>
<evidence type="ECO:0000256" key="4">
    <source>
        <dbReference type="ARBA" id="ARBA00022840"/>
    </source>
</evidence>
<evidence type="ECO:0000313" key="7">
    <source>
        <dbReference type="Proteomes" id="UP000078447"/>
    </source>
</evidence>
<dbReference type="PROSITE" id="PS50893">
    <property type="entry name" value="ABC_TRANSPORTER_2"/>
    <property type="match status" value="1"/>
</dbReference>
<evidence type="ECO:0000256" key="1">
    <source>
        <dbReference type="ARBA" id="ARBA00005417"/>
    </source>
</evidence>
<dbReference type="CDD" id="cd03264">
    <property type="entry name" value="ABC_drug_resistance_like"/>
    <property type="match status" value="1"/>
</dbReference>
<dbReference type="InterPro" id="IPR027417">
    <property type="entry name" value="P-loop_NTPase"/>
</dbReference>
<sequence length="293" mass="32532">MKIEIQNTSKTYLNGKKALMDANITLEPGVYALFGENGAGKSTLMKILAGLLKPSTGKILVDGQEMSPLADAYREKIGYLPQDTPIYSNFTAAKFLSYLATVKGVPKQDVQTSVMSALEAVNMTEHANKKLKSFSGGMKRRIGIAQLLLNDPELLIIDEPTAGLDPKERIHFRNLIASIARKRIVLLSTHIVSDVGSIAREIILMKQGRIIKQANPYELLDEIATEIWTVDVTDQELLELQDTYQIGSIQQTRQGKNRVRIISSQMPHPKAAQDEPQLEDLYLYHLDGRGKSA</sequence>
<dbReference type="PANTHER" id="PTHR43335">
    <property type="entry name" value="ABC TRANSPORTER, ATP-BINDING PROTEIN"/>
    <property type="match status" value="1"/>
</dbReference>
<dbReference type="SUPFAM" id="SSF52540">
    <property type="entry name" value="P-loop containing nucleoside triphosphate hydrolases"/>
    <property type="match status" value="1"/>
</dbReference>
<keyword evidence="2" id="KW-0813">Transport</keyword>
<comment type="similarity">
    <text evidence="1">Belongs to the ABC transporter superfamily.</text>
</comment>
<dbReference type="EMBL" id="LVVL01000001">
    <property type="protein sequence ID" value="OAN15484.1"/>
    <property type="molecule type" value="Genomic_DNA"/>
</dbReference>
<dbReference type="PANTHER" id="PTHR43335:SF2">
    <property type="entry name" value="ABC TRANSPORTER, ATP-BINDING PROTEIN"/>
    <property type="match status" value="1"/>
</dbReference>
<evidence type="ECO:0000256" key="3">
    <source>
        <dbReference type="ARBA" id="ARBA00022741"/>
    </source>
</evidence>
<dbReference type="PROSITE" id="PS00211">
    <property type="entry name" value="ABC_TRANSPORTER_1"/>
    <property type="match status" value="1"/>
</dbReference>
<name>A0ABX2VB85_9BACL</name>
<dbReference type="InterPro" id="IPR003593">
    <property type="entry name" value="AAA+_ATPase"/>
</dbReference>
<dbReference type="Proteomes" id="UP000078447">
    <property type="component" value="Unassembled WGS sequence"/>
</dbReference>
<proteinExistence type="inferred from homology"/>
<dbReference type="InterPro" id="IPR003439">
    <property type="entry name" value="ABC_transporter-like_ATP-bd"/>
</dbReference>
<keyword evidence="3" id="KW-0547">Nucleotide-binding</keyword>
<dbReference type="InterPro" id="IPR017871">
    <property type="entry name" value="ABC_transporter-like_CS"/>
</dbReference>
<evidence type="ECO:0000256" key="2">
    <source>
        <dbReference type="ARBA" id="ARBA00022448"/>
    </source>
</evidence>
<dbReference type="Gene3D" id="3.40.50.300">
    <property type="entry name" value="P-loop containing nucleotide triphosphate hydrolases"/>
    <property type="match status" value="1"/>
</dbReference>
<dbReference type="RefSeq" id="WP_028106320.1">
    <property type="nucleotide sequence ID" value="NZ_LVVL01000001.1"/>
</dbReference>
<dbReference type="SMART" id="SM00382">
    <property type="entry name" value="AAA"/>
    <property type="match status" value="1"/>
</dbReference>